<proteinExistence type="inferred from homology"/>
<keyword evidence="3" id="KW-0809">Transit peptide</keyword>
<organism evidence="7 8">
    <name type="scientific">Pacificispira spongiicola</name>
    <dbReference type="NCBI Taxonomy" id="2729598"/>
    <lineage>
        <taxon>Bacteria</taxon>
        <taxon>Pseudomonadati</taxon>
        <taxon>Pseudomonadota</taxon>
        <taxon>Alphaproteobacteria</taxon>
        <taxon>Rhodospirillales</taxon>
        <taxon>Rhodospirillaceae</taxon>
        <taxon>Pacificispira</taxon>
    </lineage>
</organism>
<evidence type="ECO:0000256" key="2">
    <source>
        <dbReference type="ARBA" id="ARBA00009597"/>
    </source>
</evidence>
<dbReference type="GO" id="GO:0016020">
    <property type="term" value="C:membrane"/>
    <property type="evidence" value="ECO:0007669"/>
    <property type="project" value="UniProtKB-SubCell"/>
</dbReference>
<evidence type="ECO:0000256" key="3">
    <source>
        <dbReference type="ARBA" id="ARBA00022946"/>
    </source>
</evidence>
<comment type="similarity">
    <text evidence="2">Belongs to the Tim44 family.</text>
</comment>
<dbReference type="GO" id="GO:0030150">
    <property type="term" value="P:protein import into mitochondrial matrix"/>
    <property type="evidence" value="ECO:0007669"/>
    <property type="project" value="TreeGrafter"/>
</dbReference>
<sequence>MPIDLIIFAAIAVLLIFKLGSVLGKRTGHQKPIEFPDTNDKKRGQAPANADDNVVRMPKSFEEPKPESKQLEGPAGAGLRQIMEADENFEPDNFLEGAQQAFEMIVAAYTEGDRKTLKMLLDKATYDGFAGAIDAREKAGQRMEDTLVGIDSANIVEAALDGEQSRVTVRFVSDQVNVTYDSEGRVLDGDPSKVETVVDIWTFARKVSARDPNWQLIETRSAE</sequence>
<comment type="caution">
    <text evidence="7">The sequence shown here is derived from an EMBL/GenBank/DDBJ whole genome shotgun (WGS) entry which is preliminary data.</text>
</comment>
<dbReference type="SUPFAM" id="SSF54427">
    <property type="entry name" value="NTF2-like"/>
    <property type="match status" value="1"/>
</dbReference>
<dbReference type="InterPro" id="IPR007379">
    <property type="entry name" value="Tim44-like_dom"/>
</dbReference>
<feature type="region of interest" description="Disordered" evidence="5">
    <location>
        <begin position="28"/>
        <end position="53"/>
    </location>
</feature>
<evidence type="ECO:0000313" key="7">
    <source>
        <dbReference type="EMBL" id="NMM45039.1"/>
    </source>
</evidence>
<evidence type="ECO:0000256" key="4">
    <source>
        <dbReference type="ARBA" id="ARBA00023136"/>
    </source>
</evidence>
<keyword evidence="4" id="KW-0472">Membrane</keyword>
<dbReference type="Proteomes" id="UP000539372">
    <property type="component" value="Unassembled WGS sequence"/>
</dbReference>
<reference evidence="7 8" key="1">
    <citation type="submission" date="2020-04" db="EMBL/GenBank/DDBJ databases">
        <title>Rhodospirillaceae bacterium KN72 isolated from deep sea.</title>
        <authorList>
            <person name="Zhang D.-C."/>
        </authorList>
    </citation>
    <scope>NUCLEOTIDE SEQUENCE [LARGE SCALE GENOMIC DNA]</scope>
    <source>
        <strain evidence="7 8">KN72</strain>
    </source>
</reference>
<dbReference type="Gene3D" id="3.10.450.240">
    <property type="match status" value="1"/>
</dbReference>
<evidence type="ECO:0000313" key="8">
    <source>
        <dbReference type="Proteomes" id="UP000539372"/>
    </source>
</evidence>
<dbReference type="AlphaFoldDB" id="A0A7Y0HH31"/>
<dbReference type="Pfam" id="PF04280">
    <property type="entry name" value="Tim44"/>
    <property type="match status" value="1"/>
</dbReference>
<dbReference type="InterPro" id="IPR016985">
    <property type="entry name" value="UCP031890_Tim44-rel"/>
</dbReference>
<comment type="subcellular location">
    <subcellularLocation>
        <location evidence="1">Membrane</location>
    </subcellularLocation>
</comment>
<evidence type="ECO:0000256" key="1">
    <source>
        <dbReference type="ARBA" id="ARBA00004370"/>
    </source>
</evidence>
<dbReference type="NCBIfam" id="NF033779">
    <property type="entry name" value="Tim44_TimA_adap"/>
    <property type="match status" value="1"/>
</dbReference>
<dbReference type="EMBL" id="JABBNT010000003">
    <property type="protein sequence ID" value="NMM45039.1"/>
    <property type="molecule type" value="Genomic_DNA"/>
</dbReference>
<feature type="compositionally biased region" description="Basic and acidic residues" evidence="5">
    <location>
        <begin position="31"/>
        <end position="43"/>
    </location>
</feature>
<dbReference type="InterPro" id="IPR039544">
    <property type="entry name" value="Tim44-like"/>
</dbReference>
<dbReference type="RefSeq" id="WP_169625415.1">
    <property type="nucleotide sequence ID" value="NZ_JABBNT010000003.1"/>
</dbReference>
<protein>
    <submittedName>
        <fullName evidence="7">Tim44 domain-containing protein</fullName>
    </submittedName>
</protein>
<dbReference type="SMART" id="SM00978">
    <property type="entry name" value="Tim44"/>
    <property type="match status" value="1"/>
</dbReference>
<dbReference type="InterPro" id="IPR032710">
    <property type="entry name" value="NTF2-like_dom_sf"/>
</dbReference>
<feature type="domain" description="Tim44-like" evidence="6">
    <location>
        <begin position="75"/>
        <end position="221"/>
    </location>
</feature>
<keyword evidence="8" id="KW-1185">Reference proteome</keyword>
<dbReference type="PANTHER" id="PTHR10721:SF1">
    <property type="entry name" value="MITOCHONDRIAL IMPORT INNER MEMBRANE TRANSLOCASE SUBUNIT TIM44"/>
    <property type="match status" value="1"/>
</dbReference>
<dbReference type="PIRSF" id="PIRSF031890">
    <property type="entry name" value="UCP031890_transporter_Tim44"/>
    <property type="match status" value="1"/>
</dbReference>
<dbReference type="PANTHER" id="PTHR10721">
    <property type="entry name" value="MITOCHONDRIAL IMPORT INNER MEMBRANE TRANSLOCASE SUBUNIT TIM44"/>
    <property type="match status" value="1"/>
</dbReference>
<evidence type="ECO:0000256" key="5">
    <source>
        <dbReference type="SAM" id="MobiDB-lite"/>
    </source>
</evidence>
<dbReference type="GO" id="GO:0051087">
    <property type="term" value="F:protein-folding chaperone binding"/>
    <property type="evidence" value="ECO:0007669"/>
    <property type="project" value="TreeGrafter"/>
</dbReference>
<gene>
    <name evidence="7" type="ORF">HH303_11160</name>
</gene>
<evidence type="ECO:0000259" key="6">
    <source>
        <dbReference type="SMART" id="SM00978"/>
    </source>
</evidence>
<accession>A0A7Y0HH31</accession>
<name>A0A7Y0HH31_9PROT</name>